<keyword evidence="5 10" id="KW-0378">Hydrolase</keyword>
<evidence type="ECO:0000256" key="2">
    <source>
        <dbReference type="ARBA" id="ARBA00011738"/>
    </source>
</evidence>
<dbReference type="InterPro" id="IPR029001">
    <property type="entry name" value="ITPase-like_fam"/>
</dbReference>
<proteinExistence type="inferred from homology"/>
<feature type="binding site" evidence="10">
    <location>
        <begin position="8"/>
        <end position="13"/>
    </location>
    <ligand>
        <name>substrate</name>
    </ligand>
</feature>
<dbReference type="FunFam" id="3.90.950.10:FF:000001">
    <property type="entry name" value="dITP/XTP pyrophosphatase"/>
    <property type="match status" value="1"/>
</dbReference>
<evidence type="ECO:0000256" key="9">
    <source>
        <dbReference type="ARBA" id="ARBA00052017"/>
    </source>
</evidence>
<comment type="catalytic activity">
    <reaction evidence="10">
        <text>ITP + H2O = IMP + diphosphate + H(+)</text>
        <dbReference type="Rhea" id="RHEA:29399"/>
        <dbReference type="ChEBI" id="CHEBI:15377"/>
        <dbReference type="ChEBI" id="CHEBI:15378"/>
        <dbReference type="ChEBI" id="CHEBI:33019"/>
        <dbReference type="ChEBI" id="CHEBI:58053"/>
        <dbReference type="ChEBI" id="CHEBI:61402"/>
        <dbReference type="EC" id="3.6.1.66"/>
    </reaction>
</comment>
<feature type="binding site" evidence="10">
    <location>
        <begin position="153"/>
        <end position="156"/>
    </location>
    <ligand>
        <name>substrate</name>
    </ligand>
</feature>
<comment type="catalytic activity">
    <reaction evidence="9 10">
        <text>XTP + H2O = XMP + diphosphate + H(+)</text>
        <dbReference type="Rhea" id="RHEA:28610"/>
        <dbReference type="ChEBI" id="CHEBI:15377"/>
        <dbReference type="ChEBI" id="CHEBI:15378"/>
        <dbReference type="ChEBI" id="CHEBI:33019"/>
        <dbReference type="ChEBI" id="CHEBI:57464"/>
        <dbReference type="ChEBI" id="CHEBI:61314"/>
        <dbReference type="EC" id="3.6.1.66"/>
    </reaction>
</comment>
<dbReference type="GO" id="GO:0000166">
    <property type="term" value="F:nucleotide binding"/>
    <property type="evidence" value="ECO:0007669"/>
    <property type="project" value="UniProtKB-KW"/>
</dbReference>
<feature type="binding site" evidence="10">
    <location>
        <position position="71"/>
    </location>
    <ligand>
        <name>substrate</name>
    </ligand>
</feature>
<evidence type="ECO:0000256" key="10">
    <source>
        <dbReference type="HAMAP-Rule" id="MF_01405"/>
    </source>
</evidence>
<dbReference type="GO" id="GO:0036220">
    <property type="term" value="F:ITP diphosphatase activity"/>
    <property type="evidence" value="ECO:0007669"/>
    <property type="project" value="UniProtKB-UniRule"/>
</dbReference>
<dbReference type="InterPro" id="IPR002637">
    <property type="entry name" value="RdgB/HAM1"/>
</dbReference>
<dbReference type="EMBL" id="LQWZ01000014">
    <property type="protein sequence ID" value="OAH57399.1"/>
    <property type="molecule type" value="Genomic_DNA"/>
</dbReference>
<dbReference type="GO" id="GO:0036222">
    <property type="term" value="F:XTP diphosphatase activity"/>
    <property type="evidence" value="ECO:0007669"/>
    <property type="project" value="UniProtKB-UniRule"/>
</dbReference>
<dbReference type="GO" id="GO:0017111">
    <property type="term" value="F:ribonucleoside triphosphate phosphatase activity"/>
    <property type="evidence" value="ECO:0007669"/>
    <property type="project" value="InterPro"/>
</dbReference>
<comment type="cofactor">
    <cofactor evidence="10">
        <name>Mg(2+)</name>
        <dbReference type="ChEBI" id="CHEBI:18420"/>
    </cofactor>
    <text evidence="10">Binds 1 Mg(2+) ion per subunit.</text>
</comment>
<dbReference type="EC" id="3.6.1.66" evidence="10"/>
<dbReference type="OrthoDB" id="9807456at2"/>
<dbReference type="NCBIfam" id="TIGR00042">
    <property type="entry name" value="RdgB/HAM1 family non-canonical purine NTP pyrophosphatase"/>
    <property type="match status" value="1"/>
</dbReference>
<dbReference type="SUPFAM" id="SSF52972">
    <property type="entry name" value="ITPase-like"/>
    <property type="match status" value="1"/>
</dbReference>
<feature type="active site" description="Proton acceptor" evidence="10">
    <location>
        <position position="70"/>
    </location>
</feature>
<evidence type="ECO:0000313" key="12">
    <source>
        <dbReference type="EMBL" id="OAH57399.1"/>
    </source>
</evidence>
<dbReference type="AlphaFoldDB" id="A0A177KVK7"/>
<feature type="binding site" evidence="10">
    <location>
        <position position="70"/>
    </location>
    <ligand>
        <name>Mg(2+)</name>
        <dbReference type="ChEBI" id="CHEBI:18420"/>
    </ligand>
</feature>
<evidence type="ECO:0000256" key="4">
    <source>
        <dbReference type="ARBA" id="ARBA00022741"/>
    </source>
</evidence>
<dbReference type="GO" id="GO:0009117">
    <property type="term" value="P:nucleotide metabolic process"/>
    <property type="evidence" value="ECO:0007669"/>
    <property type="project" value="UniProtKB-KW"/>
</dbReference>
<comment type="similarity">
    <text evidence="1 10 11">Belongs to the HAM1 NTPase family.</text>
</comment>
<evidence type="ECO:0000256" key="3">
    <source>
        <dbReference type="ARBA" id="ARBA00022723"/>
    </source>
</evidence>
<dbReference type="GO" id="GO:0009146">
    <property type="term" value="P:purine nucleoside triphosphate catabolic process"/>
    <property type="evidence" value="ECO:0007669"/>
    <property type="project" value="UniProtKB-UniRule"/>
</dbReference>
<comment type="function">
    <text evidence="10">Pyrophosphatase that catalyzes the hydrolysis of nucleoside triphosphates to their monophosphate derivatives, with a high preference for the non-canonical purine nucleotides XTP (xanthosine triphosphate), dITP (deoxyinosine triphosphate) and ITP. Seems to function as a house-cleaning enzyme that removes non-canonical purine nucleotides from the nucleotide pool, thus preventing their incorporation into DNA/RNA and avoiding chromosomal lesions.</text>
</comment>
<feature type="binding site" evidence="10">
    <location>
        <begin position="181"/>
        <end position="182"/>
    </location>
    <ligand>
        <name>substrate</name>
    </ligand>
</feature>
<keyword evidence="6 10" id="KW-0460">Magnesium</keyword>
<comment type="caution">
    <text evidence="12">The sequence shown here is derived from an EMBL/GenBank/DDBJ whole genome shotgun (WGS) entry which is preliminary data.</text>
</comment>
<comment type="subunit">
    <text evidence="2 10">Homodimer.</text>
</comment>
<dbReference type="GO" id="GO:0046872">
    <property type="term" value="F:metal ion binding"/>
    <property type="evidence" value="ECO:0007669"/>
    <property type="project" value="UniProtKB-KW"/>
</dbReference>
<name>A0A177KVK7_9BACI</name>
<keyword evidence="3 10" id="KW-0479">Metal-binding</keyword>
<evidence type="ECO:0000313" key="13">
    <source>
        <dbReference type="Proteomes" id="UP000077271"/>
    </source>
</evidence>
<feature type="binding site" evidence="10">
    <location>
        <position position="41"/>
    </location>
    <ligand>
        <name>Mg(2+)</name>
        <dbReference type="ChEBI" id="CHEBI:18420"/>
    </ligand>
</feature>
<protein>
    <recommendedName>
        <fullName evidence="10">dITP/XTP pyrophosphatase</fullName>
        <ecNumber evidence="10">3.6.1.66</ecNumber>
    </recommendedName>
    <alternativeName>
        <fullName evidence="10">Non-canonical purine NTP pyrophosphatase</fullName>
    </alternativeName>
    <alternativeName>
        <fullName evidence="10">Non-standard purine NTP pyrophosphatase</fullName>
    </alternativeName>
    <alternativeName>
        <fullName evidence="10">Nucleoside-triphosphate diphosphatase</fullName>
    </alternativeName>
    <alternativeName>
        <fullName evidence="10">Nucleoside-triphosphate pyrophosphatase</fullName>
        <shortName evidence="10">NTPase</shortName>
    </alternativeName>
</protein>
<dbReference type="HAMAP" id="MF_01405">
    <property type="entry name" value="Non_canon_purine_NTPase"/>
    <property type="match status" value="1"/>
</dbReference>
<reference evidence="12 13" key="1">
    <citation type="submission" date="2016-01" db="EMBL/GenBank/DDBJ databases">
        <title>Investigation of taxonomic status of Bacillus aminovorans.</title>
        <authorList>
            <person name="Verma A."/>
            <person name="Pal Y."/>
            <person name="Krishnamurthi S."/>
        </authorList>
    </citation>
    <scope>NUCLEOTIDE SEQUENCE [LARGE SCALE GENOMIC DNA]</scope>
    <source>
        <strain evidence="12 13">DSM 4337</strain>
    </source>
</reference>
<feature type="binding site" evidence="10">
    <location>
        <position position="176"/>
    </location>
    <ligand>
        <name>substrate</name>
    </ligand>
</feature>
<evidence type="ECO:0000256" key="5">
    <source>
        <dbReference type="ARBA" id="ARBA00022801"/>
    </source>
</evidence>
<dbReference type="RefSeq" id="WP_018395326.1">
    <property type="nucleotide sequence ID" value="NZ_LQWZ01000014.1"/>
</dbReference>
<dbReference type="PANTHER" id="PTHR11067">
    <property type="entry name" value="INOSINE TRIPHOSPHATE PYROPHOSPHATASE/HAM1 PROTEIN"/>
    <property type="match status" value="1"/>
</dbReference>
<dbReference type="GO" id="GO:0005829">
    <property type="term" value="C:cytosol"/>
    <property type="evidence" value="ECO:0007669"/>
    <property type="project" value="TreeGrafter"/>
</dbReference>
<dbReference type="CDD" id="cd00515">
    <property type="entry name" value="HAM1"/>
    <property type="match status" value="1"/>
</dbReference>
<dbReference type="Pfam" id="PF01725">
    <property type="entry name" value="Ham1p_like"/>
    <property type="match status" value="1"/>
</dbReference>
<dbReference type="PANTHER" id="PTHR11067:SF9">
    <property type="entry name" value="INOSINE TRIPHOSPHATE PYROPHOSPHATASE"/>
    <property type="match status" value="1"/>
</dbReference>
<dbReference type="NCBIfam" id="NF011397">
    <property type="entry name" value="PRK14822.1"/>
    <property type="match status" value="1"/>
</dbReference>
<dbReference type="Proteomes" id="UP000077271">
    <property type="component" value="Unassembled WGS sequence"/>
</dbReference>
<evidence type="ECO:0000256" key="7">
    <source>
        <dbReference type="ARBA" id="ARBA00023080"/>
    </source>
</evidence>
<keyword evidence="7 10" id="KW-0546">Nucleotide metabolism</keyword>
<dbReference type="InterPro" id="IPR020922">
    <property type="entry name" value="dITP/XTP_pyrophosphatase"/>
</dbReference>
<sequence length="197" mass="21950">MKTIWIATNNVGKASEYQEMFSDLGYKIKTLNDLEDAIEIEENGSTFEENARIKAETLSKMVNEPVLADDSGLMIDQLNGSPGVYSARYAGNHKSDADNMKKVLAELENVPKEKRTCRFICVLAISRPNHEPVFFKGTCEGEIAFEASGTNGFGYDPIFFLPEVNTTMAQLSRAEKSKISHRGNAIKQLKSKLNDLF</sequence>
<gene>
    <name evidence="12" type="ORF">AWH48_19125</name>
</gene>
<organism evidence="12 13">
    <name type="scientific">Domibacillus aminovorans</name>
    <dbReference type="NCBI Taxonomy" id="29332"/>
    <lineage>
        <taxon>Bacteria</taxon>
        <taxon>Bacillati</taxon>
        <taxon>Bacillota</taxon>
        <taxon>Bacilli</taxon>
        <taxon>Bacillales</taxon>
        <taxon>Bacillaceae</taxon>
        <taxon>Domibacillus</taxon>
    </lineage>
</organism>
<comment type="catalytic activity">
    <reaction evidence="8 10">
        <text>dITP + H2O = dIMP + diphosphate + H(+)</text>
        <dbReference type="Rhea" id="RHEA:28342"/>
        <dbReference type="ChEBI" id="CHEBI:15377"/>
        <dbReference type="ChEBI" id="CHEBI:15378"/>
        <dbReference type="ChEBI" id="CHEBI:33019"/>
        <dbReference type="ChEBI" id="CHEBI:61194"/>
        <dbReference type="ChEBI" id="CHEBI:61382"/>
        <dbReference type="EC" id="3.6.1.66"/>
    </reaction>
</comment>
<evidence type="ECO:0000256" key="1">
    <source>
        <dbReference type="ARBA" id="ARBA00008023"/>
    </source>
</evidence>
<keyword evidence="4 10" id="KW-0547">Nucleotide-binding</keyword>
<evidence type="ECO:0000256" key="6">
    <source>
        <dbReference type="ARBA" id="ARBA00022842"/>
    </source>
</evidence>
<evidence type="ECO:0000256" key="11">
    <source>
        <dbReference type="RuleBase" id="RU003781"/>
    </source>
</evidence>
<evidence type="ECO:0000256" key="8">
    <source>
        <dbReference type="ARBA" id="ARBA00051875"/>
    </source>
</evidence>
<accession>A0A177KVK7</accession>
<dbReference type="Gene3D" id="3.90.950.10">
    <property type="match status" value="1"/>
</dbReference>
<dbReference type="GO" id="GO:0035870">
    <property type="term" value="F:dITP diphosphatase activity"/>
    <property type="evidence" value="ECO:0007669"/>
    <property type="project" value="UniProtKB-UniRule"/>
</dbReference>